<proteinExistence type="predicted"/>
<dbReference type="AlphaFoldDB" id="A0A0B1ZLG5"/>
<evidence type="ECO:0000313" key="2">
    <source>
        <dbReference type="Proteomes" id="UP000031057"/>
    </source>
</evidence>
<dbReference type="Proteomes" id="UP000031057">
    <property type="component" value="Unassembled WGS sequence"/>
</dbReference>
<dbReference type="OrthoDB" id="7503239at2"/>
<reference evidence="1 2" key="1">
    <citation type="submission" date="2014-10" db="EMBL/GenBank/DDBJ databases">
        <title>Genome sequence of Novosphingobium malaysiense MUSC 273(T).</title>
        <authorList>
            <person name="Lee L.-H."/>
        </authorList>
    </citation>
    <scope>NUCLEOTIDE SEQUENCE [LARGE SCALE GENOMIC DNA]</scope>
    <source>
        <strain evidence="1 2">MUSC 273</strain>
    </source>
</reference>
<dbReference type="STRING" id="1348853.LK12_10635"/>
<name>A0A0B1ZLG5_9SPHN</name>
<protein>
    <submittedName>
        <fullName evidence="1">Uncharacterized protein</fullName>
    </submittedName>
</protein>
<evidence type="ECO:0000313" key="1">
    <source>
        <dbReference type="EMBL" id="KHK91955.1"/>
    </source>
</evidence>
<gene>
    <name evidence="1" type="ORF">LK12_10635</name>
</gene>
<accession>A0A0B1ZLG5</accession>
<keyword evidence="2" id="KW-1185">Reference proteome</keyword>
<organism evidence="1 2">
    <name type="scientific">Novosphingobium malaysiense</name>
    <dbReference type="NCBI Taxonomy" id="1348853"/>
    <lineage>
        <taxon>Bacteria</taxon>
        <taxon>Pseudomonadati</taxon>
        <taxon>Pseudomonadota</taxon>
        <taxon>Alphaproteobacteria</taxon>
        <taxon>Sphingomonadales</taxon>
        <taxon>Sphingomonadaceae</taxon>
        <taxon>Novosphingobium</taxon>
    </lineage>
</organism>
<dbReference type="EMBL" id="JTDI01000003">
    <property type="protein sequence ID" value="KHK91955.1"/>
    <property type="molecule type" value="Genomic_DNA"/>
</dbReference>
<comment type="caution">
    <text evidence="1">The sequence shown here is derived from an EMBL/GenBank/DDBJ whole genome shotgun (WGS) entry which is preliminary data.</text>
</comment>
<sequence length="166" mass="18208">MKFWALAVPVTLMGAMLNACQKKDPERKAQQDAHDVAMVERMSRAPFKPIVPSPITADVRERYGLDRAACAFRKKDGRGPLFLAGSREGFLNIAGDIKRYAAKAETAVLPGHARTTYIGLSGWADLVRLPDQGTGADQKRWPARLILHDAQERIAYTADGTVTCKG</sequence>